<dbReference type="Gene3D" id="2.40.30.70">
    <property type="entry name" value="YaeB-like"/>
    <property type="match status" value="1"/>
</dbReference>
<keyword evidence="1" id="KW-0949">S-adenosyl-L-methionine</keyword>
<dbReference type="NCBIfam" id="TIGR00104">
    <property type="entry name" value="tRNA_TsaA"/>
    <property type="match status" value="1"/>
</dbReference>
<dbReference type="EMBL" id="JBGBPQ010000009">
    <property type="protein sequence ID" value="KAL1520065.1"/>
    <property type="molecule type" value="Genomic_DNA"/>
</dbReference>
<sequence>MGSLSRGPRAQSCWEQKFGAPRQGALAPDARGLLRLELRDGLDAEHATDGLEGYSHIWLIWLCSLNGHQATNSKVRVPRLRGGRAGIFATRTPFRPNPIGLSLVRLDRIDGATLHLSGIDLVNGTPVIDIKPYVPWYDAPRPLAGEQPPLGGVRVPSWVPGAESLRLEVSFTSAAEEALSLHSNHNSTRLLEGEALKSTLRQSLEADPRPLYRWRRQQSGKESVAEYELQVDGMLASCRFERNCDGSENVVVTSVARLTS</sequence>
<dbReference type="Proteomes" id="UP001515480">
    <property type="component" value="Unassembled WGS sequence"/>
</dbReference>
<dbReference type="InterPro" id="IPR023370">
    <property type="entry name" value="TrmO-like_N"/>
</dbReference>
<dbReference type="PANTHER" id="PTHR12818">
    <property type="entry name" value="TRNA (ADENINE(37)-N6)-METHYLTRANSFERASE"/>
    <property type="match status" value="1"/>
</dbReference>
<evidence type="ECO:0000313" key="5">
    <source>
        <dbReference type="Proteomes" id="UP001515480"/>
    </source>
</evidence>
<dbReference type="SUPFAM" id="SSF118196">
    <property type="entry name" value="YaeB-like"/>
    <property type="match status" value="1"/>
</dbReference>
<dbReference type="PANTHER" id="PTHR12818:SF0">
    <property type="entry name" value="TRNA (ADENINE(37)-N6)-METHYLTRANSFERASE"/>
    <property type="match status" value="1"/>
</dbReference>
<evidence type="ECO:0000313" key="4">
    <source>
        <dbReference type="EMBL" id="KAL1520065.1"/>
    </source>
</evidence>
<keyword evidence="5" id="KW-1185">Reference proteome</keyword>
<dbReference type="AlphaFoldDB" id="A0AB34JDM3"/>
<comment type="similarity">
    <text evidence="2">Belongs to the tRNA methyltransferase O family.</text>
</comment>
<evidence type="ECO:0000259" key="3">
    <source>
        <dbReference type="PROSITE" id="PS51668"/>
    </source>
</evidence>
<gene>
    <name evidence="4" type="ORF">AB1Y20_023540</name>
</gene>
<dbReference type="CDD" id="cd09281">
    <property type="entry name" value="UPF0066"/>
    <property type="match status" value="1"/>
</dbReference>
<dbReference type="InterPro" id="IPR036413">
    <property type="entry name" value="YaeB-like_sf"/>
</dbReference>
<dbReference type="Pfam" id="PF01980">
    <property type="entry name" value="TrmO_N"/>
    <property type="match status" value="1"/>
</dbReference>
<proteinExistence type="inferred from homology"/>
<dbReference type="PROSITE" id="PS51668">
    <property type="entry name" value="TSAA_2"/>
    <property type="match status" value="1"/>
</dbReference>
<evidence type="ECO:0000256" key="1">
    <source>
        <dbReference type="ARBA" id="ARBA00022691"/>
    </source>
</evidence>
<evidence type="ECO:0000256" key="2">
    <source>
        <dbReference type="ARBA" id="ARBA00033753"/>
    </source>
</evidence>
<reference evidence="4 5" key="1">
    <citation type="journal article" date="2024" name="Science">
        <title>Giant polyketide synthase enzymes in the biosynthesis of giant marine polyether toxins.</title>
        <authorList>
            <person name="Fallon T.R."/>
            <person name="Shende V.V."/>
            <person name="Wierzbicki I.H."/>
            <person name="Pendleton A.L."/>
            <person name="Watervoot N.F."/>
            <person name="Auber R.P."/>
            <person name="Gonzalez D.J."/>
            <person name="Wisecaver J.H."/>
            <person name="Moore B.S."/>
        </authorList>
    </citation>
    <scope>NUCLEOTIDE SEQUENCE [LARGE SCALE GENOMIC DNA]</scope>
    <source>
        <strain evidence="4 5">12B1</strain>
    </source>
</reference>
<organism evidence="4 5">
    <name type="scientific">Prymnesium parvum</name>
    <name type="common">Toxic golden alga</name>
    <dbReference type="NCBI Taxonomy" id="97485"/>
    <lineage>
        <taxon>Eukaryota</taxon>
        <taxon>Haptista</taxon>
        <taxon>Haptophyta</taxon>
        <taxon>Prymnesiophyceae</taxon>
        <taxon>Prymnesiales</taxon>
        <taxon>Prymnesiaceae</taxon>
        <taxon>Prymnesium</taxon>
    </lineage>
</organism>
<comment type="caution">
    <text evidence="4">The sequence shown here is derived from an EMBL/GenBank/DDBJ whole genome shotgun (WGS) entry which is preliminary data.</text>
</comment>
<dbReference type="Gene3D" id="3.30.2310.10">
    <property type="entry name" value="YaeB-like"/>
    <property type="match status" value="1"/>
</dbReference>
<feature type="domain" description="TsaA-like" evidence="3">
    <location>
        <begin position="1"/>
        <end position="142"/>
    </location>
</feature>
<dbReference type="InterPro" id="IPR036414">
    <property type="entry name" value="YaeB_N_sf"/>
</dbReference>
<dbReference type="InterPro" id="IPR040372">
    <property type="entry name" value="YaeB-like"/>
</dbReference>
<protein>
    <recommendedName>
        <fullName evidence="3">TsaA-like domain-containing protein</fullName>
    </recommendedName>
</protein>
<accession>A0AB34JDM3</accession>
<name>A0AB34JDM3_PRYPA</name>